<accession>A0A964XPR3</accession>
<feature type="region of interest" description="Disordered" evidence="1">
    <location>
        <begin position="73"/>
        <end position="95"/>
    </location>
</feature>
<name>A0A964XPR3_9ACTN</name>
<proteinExistence type="predicted"/>
<dbReference type="Proteomes" id="UP000598297">
    <property type="component" value="Unassembled WGS sequence"/>
</dbReference>
<organism evidence="3 4">
    <name type="scientific">Streptomyces boluensis</name>
    <dbReference type="NCBI Taxonomy" id="1775135"/>
    <lineage>
        <taxon>Bacteria</taxon>
        <taxon>Bacillati</taxon>
        <taxon>Actinomycetota</taxon>
        <taxon>Actinomycetes</taxon>
        <taxon>Kitasatosporales</taxon>
        <taxon>Streptomycetaceae</taxon>
        <taxon>Streptomyces</taxon>
    </lineage>
</organism>
<dbReference type="GO" id="GO:0004674">
    <property type="term" value="F:protein serine/threonine kinase activity"/>
    <property type="evidence" value="ECO:0007669"/>
    <property type="project" value="UniProtKB-KW"/>
</dbReference>
<dbReference type="AlphaFoldDB" id="A0A964XPR3"/>
<keyword evidence="3" id="KW-0723">Serine/threonine-protein kinase</keyword>
<feature type="transmembrane region" description="Helical" evidence="2">
    <location>
        <begin position="47"/>
        <end position="70"/>
    </location>
</feature>
<protein>
    <submittedName>
        <fullName evidence="3">Serine/threonine protein kinase</fullName>
    </submittedName>
</protein>
<reference evidence="3" key="1">
    <citation type="submission" date="2020-01" db="EMBL/GenBank/DDBJ databases">
        <title>Whole-genome analyses of novel actinobacteria.</title>
        <authorList>
            <person name="Sahin N."/>
        </authorList>
    </citation>
    <scope>NUCLEOTIDE SEQUENCE</scope>
    <source>
        <strain evidence="3">YC537</strain>
    </source>
</reference>
<keyword evidence="3" id="KW-0808">Transferase</keyword>
<sequence>HPVGYGHPPPALPSYGPPGPVFGTDDWYARTTGHEQPVPPVRRNGRATVLLIAVAVAVGICAGGSVYALMSGEGTGRTDRPSPTAPPTTGTGRGAIPEAYLGTWRAGFEAGGGTNTRVLTLTQGAPGEQVMRLEGSGPNHDCAWTATLRSATGTALVLGPSKVTRGDPDRCKPGEVSEVTMPDDATLVRELIGSDGTPLTYTR</sequence>
<keyword evidence="2" id="KW-0812">Transmembrane</keyword>
<keyword evidence="2" id="KW-0472">Membrane</keyword>
<keyword evidence="2" id="KW-1133">Transmembrane helix</keyword>
<evidence type="ECO:0000256" key="1">
    <source>
        <dbReference type="SAM" id="MobiDB-lite"/>
    </source>
</evidence>
<feature type="non-terminal residue" evidence="3">
    <location>
        <position position="1"/>
    </location>
</feature>
<gene>
    <name evidence="3" type="ORF">GUY60_29580</name>
</gene>
<keyword evidence="3" id="KW-0418">Kinase</keyword>
<evidence type="ECO:0000313" key="3">
    <source>
        <dbReference type="EMBL" id="NBE55506.1"/>
    </source>
</evidence>
<dbReference type="EMBL" id="JAAAHS010000330">
    <property type="protein sequence ID" value="NBE55506.1"/>
    <property type="molecule type" value="Genomic_DNA"/>
</dbReference>
<evidence type="ECO:0000256" key="2">
    <source>
        <dbReference type="SAM" id="Phobius"/>
    </source>
</evidence>
<comment type="caution">
    <text evidence="3">The sequence shown here is derived from an EMBL/GenBank/DDBJ whole genome shotgun (WGS) entry which is preliminary data.</text>
</comment>
<keyword evidence="4" id="KW-1185">Reference proteome</keyword>
<evidence type="ECO:0000313" key="4">
    <source>
        <dbReference type="Proteomes" id="UP000598297"/>
    </source>
</evidence>